<dbReference type="PIRSF" id="PIRSF000178">
    <property type="entry name" value="SDH_cyt_b560"/>
    <property type="match status" value="1"/>
</dbReference>
<evidence type="ECO:0000256" key="3">
    <source>
        <dbReference type="ARBA" id="ARBA00022692"/>
    </source>
</evidence>
<keyword evidence="7" id="KW-0472">Membrane</keyword>
<dbReference type="InterPro" id="IPR014314">
    <property type="entry name" value="Succ_DH_cytb556"/>
</dbReference>
<keyword evidence="3" id="KW-0812">Transmembrane</keyword>
<reference evidence="9" key="1">
    <citation type="journal article" date="2016" name="New Phytol.">
        <title>Complete mitochondrial genomes from the ferns Ophioglossum californicum and Psilotum nudum are highly repetitive with the largest organellar introns.</title>
        <authorList>
            <person name="Guo W."/>
            <person name="Zhu A."/>
            <person name="Fan W."/>
            <person name="Mower J.P."/>
        </authorList>
    </citation>
    <scope>NUCLEOTIDE SEQUENCE</scope>
    <source>
        <strain evidence="9">V14</strain>
    </source>
</reference>
<evidence type="ECO:0000256" key="4">
    <source>
        <dbReference type="ARBA" id="ARBA00022723"/>
    </source>
</evidence>
<dbReference type="Gene3D" id="1.20.1300.10">
    <property type="entry name" value="Fumarate reductase/succinate dehydrogenase, transmembrane subunit"/>
    <property type="match status" value="1"/>
</dbReference>
<geneLocation type="mitochondrion" evidence="9"/>
<evidence type="ECO:0000256" key="5">
    <source>
        <dbReference type="ARBA" id="ARBA00022989"/>
    </source>
</evidence>
<keyword evidence="4 8" id="KW-0479">Metal-binding</keyword>
<protein>
    <submittedName>
        <fullName evidence="9">Succinate dehydrogenase cytochrome subunit 3</fullName>
    </submittedName>
</protein>
<gene>
    <name evidence="9" type="primary">sdh3</name>
</gene>
<organism evidence="9">
    <name type="scientific">Ophioglossum californicum</name>
    <dbReference type="NCBI Taxonomy" id="1267209"/>
    <lineage>
        <taxon>Eukaryota</taxon>
        <taxon>Viridiplantae</taxon>
        <taxon>Streptophyta</taxon>
        <taxon>Embryophyta</taxon>
        <taxon>Tracheophyta</taxon>
        <taxon>Polypodiopsida</taxon>
        <taxon>Ophioglossidae</taxon>
        <taxon>Ophioglossales</taxon>
        <taxon>Ophioglossaceae</taxon>
        <taxon>Ophioglossoideae</taxon>
        <taxon>Ophioglossum</taxon>
    </lineage>
</organism>
<sequence>SKTNRPLPPHPTIHKPQLTPTLPISHRIPGASLATMLLVSLSLPKVGHLSLTFENHVVVSHNSHWLVLLVNFAFLASCYHPSNGVRHSWWDSGFILDLSQAYTPGILMLFRAARSASSNLL</sequence>
<proteinExistence type="predicted"/>
<dbReference type="GO" id="GO:0046872">
    <property type="term" value="F:metal ion binding"/>
    <property type="evidence" value="ECO:0007669"/>
    <property type="project" value="UniProtKB-KW"/>
</dbReference>
<keyword evidence="5" id="KW-1133">Transmembrane helix</keyword>
<comment type="cofactor">
    <cofactor evidence="8">
        <name>heme</name>
        <dbReference type="ChEBI" id="CHEBI:30413"/>
    </cofactor>
    <text evidence="8">The heme is bound between the two transmembrane subunits.</text>
</comment>
<evidence type="ECO:0000256" key="1">
    <source>
        <dbReference type="ARBA" id="ARBA00004434"/>
    </source>
</evidence>
<feature type="binding site" description="axial binding residue" evidence="8">
    <location>
        <position position="80"/>
    </location>
    <ligand>
        <name>heme</name>
        <dbReference type="ChEBI" id="CHEBI:30413"/>
        <note>ligand shared with second transmembrane subunit</note>
    </ligand>
    <ligandPart>
        <name>Fe</name>
        <dbReference type="ChEBI" id="CHEBI:18248"/>
    </ligandPart>
</feature>
<evidence type="ECO:0000313" key="9">
    <source>
        <dbReference type="EMBL" id="AOH05899.1"/>
    </source>
</evidence>
<dbReference type="GO" id="GO:0009055">
    <property type="term" value="F:electron transfer activity"/>
    <property type="evidence" value="ECO:0007669"/>
    <property type="project" value="InterPro"/>
</dbReference>
<dbReference type="InterPro" id="IPR034804">
    <property type="entry name" value="SQR/QFR_C/D"/>
</dbReference>
<dbReference type="GO" id="GO:0005743">
    <property type="term" value="C:mitochondrial inner membrane"/>
    <property type="evidence" value="ECO:0007669"/>
    <property type="project" value="UniProtKB-SubCell"/>
</dbReference>
<evidence type="ECO:0000256" key="6">
    <source>
        <dbReference type="ARBA" id="ARBA00023004"/>
    </source>
</evidence>
<dbReference type="EMBL" id="KX171637">
    <property type="protein sequence ID" value="AOH05899.1"/>
    <property type="molecule type" value="Genomic_DNA"/>
</dbReference>
<dbReference type="GO" id="GO:0006099">
    <property type="term" value="P:tricarboxylic acid cycle"/>
    <property type="evidence" value="ECO:0007669"/>
    <property type="project" value="InterPro"/>
</dbReference>
<dbReference type="RefSeq" id="YP_009277429.1">
    <property type="nucleotide sequence ID" value="NC_030900.1"/>
</dbReference>
<dbReference type="InterPro" id="IPR000701">
    <property type="entry name" value="SuccDH_FuR_B_TM-su"/>
</dbReference>
<keyword evidence="6 8" id="KW-0408">Iron</keyword>
<keyword evidence="2 8" id="KW-0349">Heme</keyword>
<dbReference type="GO" id="GO:0006121">
    <property type="term" value="P:mitochondrial electron transport, succinate to ubiquinone"/>
    <property type="evidence" value="ECO:0007669"/>
    <property type="project" value="TreeGrafter"/>
</dbReference>
<evidence type="ECO:0000256" key="2">
    <source>
        <dbReference type="ARBA" id="ARBA00022617"/>
    </source>
</evidence>
<evidence type="ECO:0000256" key="8">
    <source>
        <dbReference type="PIRSR" id="PIRSR000178-1"/>
    </source>
</evidence>
<dbReference type="SUPFAM" id="SSF81343">
    <property type="entry name" value="Fumarate reductase respiratory complex transmembrane subunits"/>
    <property type="match status" value="1"/>
</dbReference>
<feature type="non-terminal residue" evidence="9">
    <location>
        <position position="1"/>
    </location>
</feature>
<dbReference type="AlphaFoldDB" id="A0A1B3TRI3"/>
<dbReference type="PANTHER" id="PTHR10978:SF5">
    <property type="entry name" value="SUCCINATE DEHYDROGENASE CYTOCHROME B560 SUBUNIT, MITOCHONDRIAL"/>
    <property type="match status" value="1"/>
</dbReference>
<comment type="subcellular location">
    <subcellularLocation>
        <location evidence="1">Mitochondrion inner membrane</location>
        <topology evidence="1">Single-pass membrane protein</topology>
    </subcellularLocation>
</comment>
<dbReference type="PANTHER" id="PTHR10978">
    <property type="entry name" value="SUCCINATE DEHYDROGENASE CYTOCHROME B560 SUBUNIT"/>
    <property type="match status" value="1"/>
</dbReference>
<dbReference type="GeneID" id="28799225"/>
<evidence type="ECO:0000256" key="7">
    <source>
        <dbReference type="ARBA" id="ARBA00023136"/>
    </source>
</evidence>
<name>A0A1B3TRI3_9MONI</name>
<dbReference type="CDD" id="cd03499">
    <property type="entry name" value="SQR_TypeC_SdhC"/>
    <property type="match status" value="1"/>
</dbReference>
<keyword evidence="9" id="KW-0496">Mitochondrion</keyword>
<dbReference type="Pfam" id="PF01127">
    <property type="entry name" value="Sdh_cyt"/>
    <property type="match status" value="1"/>
</dbReference>
<accession>A0A1B3TRI3</accession>